<dbReference type="PANTHER" id="PTHR34216">
    <property type="match status" value="1"/>
</dbReference>
<evidence type="ECO:0000313" key="5">
    <source>
        <dbReference type="Proteomes" id="UP000006552"/>
    </source>
</evidence>
<evidence type="ECO:0000256" key="2">
    <source>
        <dbReference type="ARBA" id="ARBA00022729"/>
    </source>
</evidence>
<dbReference type="OrthoDB" id="9814639at2"/>
<dbReference type="EMBL" id="CR555306">
    <property type="protein sequence ID" value="CAI08569.1"/>
    <property type="molecule type" value="Genomic_DNA"/>
</dbReference>
<dbReference type="eggNOG" id="COG0726">
    <property type="taxonomic scope" value="Bacteria"/>
</dbReference>
<dbReference type="Pfam" id="PF01522">
    <property type="entry name" value="Polysacc_deac_1"/>
    <property type="match status" value="2"/>
</dbReference>
<name>Q5P295_AROAE</name>
<dbReference type="Gene3D" id="3.20.20.370">
    <property type="entry name" value="Glycoside hydrolase/deacetylase"/>
    <property type="match status" value="1"/>
</dbReference>
<accession>Q5P295</accession>
<dbReference type="KEGG" id="eba:ebA4315"/>
<proteinExistence type="predicted"/>
<dbReference type="PROSITE" id="PS51677">
    <property type="entry name" value="NODB"/>
    <property type="match status" value="1"/>
</dbReference>
<dbReference type="CDD" id="cd10918">
    <property type="entry name" value="CE4_NodB_like_5s_6s"/>
    <property type="match status" value="1"/>
</dbReference>
<sequence length="328" mass="35970">MRAPDPKIPGLKTVLSLASPAGAGAKLCILIFHRVLPDADPLRLGDPDANTFRWQMRLLSRHFNVLPLHEAALRLRERCLPARAACVTFDDGYADNYTTALPILREFGISATFFISTAYLDGGRMFNDTLIEVVRGLPEGICNLSSIGLGAVDLVSIADRQALAGTLLGYFKYRPPEERIPAAERLAETFDIDLPTDLMMSSRQLKALHASGMEIGGHTHSHPILALQSPAEARAEICLGKEKLEALLGTAIRVFAYPNGRPVKDYGQEHVAMISECGFDVAVSTRPAVADRHCDIHQLPRFTPWDRTPARFALRLLRTLVQPRSAGG</sequence>
<protein>
    <recommendedName>
        <fullName evidence="3">NodB homology domain-containing protein</fullName>
    </recommendedName>
</protein>
<comment type="subcellular location">
    <subcellularLocation>
        <location evidence="1">Secreted</location>
    </subcellularLocation>
</comment>
<dbReference type="SUPFAM" id="SSF88713">
    <property type="entry name" value="Glycoside hydrolase/deacetylase"/>
    <property type="match status" value="1"/>
</dbReference>
<dbReference type="STRING" id="76114.ebA4315"/>
<dbReference type="GO" id="GO:0005975">
    <property type="term" value="P:carbohydrate metabolic process"/>
    <property type="evidence" value="ECO:0007669"/>
    <property type="project" value="InterPro"/>
</dbReference>
<gene>
    <name evidence="4" type="ORF">ebA4315</name>
</gene>
<organism evidence="4 5">
    <name type="scientific">Aromatoleum aromaticum (strain DSM 19018 / LMG 30748 / EbN1)</name>
    <name type="common">Azoarcus sp. (strain EbN1)</name>
    <dbReference type="NCBI Taxonomy" id="76114"/>
    <lineage>
        <taxon>Bacteria</taxon>
        <taxon>Pseudomonadati</taxon>
        <taxon>Pseudomonadota</taxon>
        <taxon>Betaproteobacteria</taxon>
        <taxon>Rhodocyclales</taxon>
        <taxon>Rhodocyclaceae</taxon>
        <taxon>Aromatoleum</taxon>
    </lineage>
</organism>
<evidence type="ECO:0000313" key="4">
    <source>
        <dbReference type="EMBL" id="CAI08569.1"/>
    </source>
</evidence>
<dbReference type="InterPro" id="IPR051398">
    <property type="entry name" value="Polysacch_Deacetylase"/>
</dbReference>
<dbReference type="RefSeq" id="WP_011238255.1">
    <property type="nucleotide sequence ID" value="NC_006513.1"/>
</dbReference>
<dbReference type="HOGENOM" id="CLU_030024_1_1_4"/>
<dbReference type="InterPro" id="IPR011330">
    <property type="entry name" value="Glyco_hydro/deAcase_b/a-brl"/>
</dbReference>
<dbReference type="AlphaFoldDB" id="Q5P295"/>
<keyword evidence="5" id="KW-1185">Reference proteome</keyword>
<reference evidence="4 5" key="1">
    <citation type="journal article" date="2005" name="Arch. Microbiol.">
        <title>The genome sequence of an anaerobic aromatic-degrading denitrifying bacterium, strain EbN1.</title>
        <authorList>
            <person name="Rabus R."/>
            <person name="Kube M."/>
            <person name="Heider J."/>
            <person name="Beck A."/>
            <person name="Heitmann K."/>
            <person name="Widdel F."/>
            <person name="Reinhardt R."/>
        </authorList>
    </citation>
    <scope>NUCLEOTIDE SEQUENCE [LARGE SCALE GENOMIC DNA]</scope>
    <source>
        <strain evidence="4 5">EbN1</strain>
    </source>
</reference>
<dbReference type="Proteomes" id="UP000006552">
    <property type="component" value="Chromosome"/>
</dbReference>
<evidence type="ECO:0000259" key="3">
    <source>
        <dbReference type="PROSITE" id="PS51677"/>
    </source>
</evidence>
<dbReference type="InterPro" id="IPR002509">
    <property type="entry name" value="NODB_dom"/>
</dbReference>
<dbReference type="GO" id="GO:0005576">
    <property type="term" value="C:extracellular region"/>
    <property type="evidence" value="ECO:0007669"/>
    <property type="project" value="UniProtKB-SubCell"/>
</dbReference>
<feature type="domain" description="NodB homology" evidence="3">
    <location>
        <begin position="83"/>
        <end position="328"/>
    </location>
</feature>
<evidence type="ECO:0000256" key="1">
    <source>
        <dbReference type="ARBA" id="ARBA00004613"/>
    </source>
</evidence>
<dbReference type="PANTHER" id="PTHR34216:SF3">
    <property type="entry name" value="POLY-BETA-1,6-N-ACETYL-D-GLUCOSAMINE N-DEACETYLASE"/>
    <property type="match status" value="1"/>
</dbReference>
<keyword evidence="2" id="KW-0732">Signal</keyword>
<dbReference type="GO" id="GO:0016810">
    <property type="term" value="F:hydrolase activity, acting on carbon-nitrogen (but not peptide) bonds"/>
    <property type="evidence" value="ECO:0007669"/>
    <property type="project" value="InterPro"/>
</dbReference>